<accession>A0ABY7H8P9</accession>
<evidence type="ECO:0000313" key="1">
    <source>
        <dbReference type="EMBL" id="WAS95364.1"/>
    </source>
</evidence>
<protein>
    <submittedName>
        <fullName evidence="1">Uncharacterized protein</fullName>
    </submittedName>
</protein>
<sequence length="194" mass="19759">MTRCDDLARQPVPLGGACTSEVGPLSGRNDCDIGATCWFVDPDTLTGTCVSLCHGSPEAPDCTHAPGTTCVLVHDNQDAPLCLPTCDPFEPTCPVGHHCHPTPHAPEAFACVPDTSAPIGAAFDPCSKTNCAAGLLCAEPEAAAVECAPDTNCCTPLCDLDAPACPGAGQTCLPYYPINQAPAGLENVGLCGLP</sequence>
<dbReference type="Proteomes" id="UP001164459">
    <property type="component" value="Chromosome"/>
</dbReference>
<name>A0ABY7H8P9_9BACT</name>
<organism evidence="1 2">
    <name type="scientific">Nannocystis punicea</name>
    <dbReference type="NCBI Taxonomy" id="2995304"/>
    <lineage>
        <taxon>Bacteria</taxon>
        <taxon>Pseudomonadati</taxon>
        <taxon>Myxococcota</taxon>
        <taxon>Polyangia</taxon>
        <taxon>Nannocystales</taxon>
        <taxon>Nannocystaceae</taxon>
        <taxon>Nannocystis</taxon>
    </lineage>
</organism>
<keyword evidence="2" id="KW-1185">Reference proteome</keyword>
<dbReference type="RefSeq" id="WP_269037696.1">
    <property type="nucleotide sequence ID" value="NZ_CP114040.1"/>
</dbReference>
<dbReference type="EMBL" id="CP114040">
    <property type="protein sequence ID" value="WAS95364.1"/>
    <property type="molecule type" value="Genomic_DNA"/>
</dbReference>
<evidence type="ECO:0000313" key="2">
    <source>
        <dbReference type="Proteomes" id="UP001164459"/>
    </source>
</evidence>
<gene>
    <name evidence="1" type="ORF">O0S08_04320</name>
</gene>
<reference evidence="1" key="1">
    <citation type="submission" date="2022-11" db="EMBL/GenBank/DDBJ databases">
        <title>Minimal conservation of predation-associated metabolite biosynthetic gene clusters underscores biosynthetic potential of Myxococcota including descriptions for ten novel species: Archangium lansinium sp. nov., Myxococcus landrumus sp. nov., Nannocystis bai.</title>
        <authorList>
            <person name="Ahearne A."/>
            <person name="Stevens C."/>
            <person name="Dowd S."/>
        </authorList>
    </citation>
    <scope>NUCLEOTIDE SEQUENCE</scope>
    <source>
        <strain evidence="1">Fl3</strain>
    </source>
</reference>
<proteinExistence type="predicted"/>